<reference evidence="2 3" key="1">
    <citation type="submission" date="2023-12" db="EMBL/GenBank/DDBJ databases">
        <title>A. evansii MAY27, complete genome.</title>
        <authorList>
            <person name="Wang Y."/>
        </authorList>
    </citation>
    <scope>NUCLEOTIDE SEQUENCE [LARGE SCALE GENOMIC DNA]</scope>
    <source>
        <strain evidence="2 3">MAY27</strain>
    </source>
</reference>
<dbReference type="RefSeq" id="WP_407277988.1">
    <property type="nucleotide sequence ID" value="NZ_CP141259.1"/>
</dbReference>
<proteinExistence type="predicted"/>
<name>A0ABZ1AFL0_AROEV</name>
<keyword evidence="1" id="KW-0732">Signal</keyword>
<protein>
    <recommendedName>
        <fullName evidence="4">DnrO protein</fullName>
    </recommendedName>
</protein>
<evidence type="ECO:0008006" key="4">
    <source>
        <dbReference type="Google" id="ProtNLM"/>
    </source>
</evidence>
<dbReference type="InterPro" id="IPR006311">
    <property type="entry name" value="TAT_signal"/>
</dbReference>
<dbReference type="PROSITE" id="PS51318">
    <property type="entry name" value="TAT"/>
    <property type="match status" value="1"/>
</dbReference>
<keyword evidence="3" id="KW-1185">Reference proteome</keyword>
<dbReference type="EMBL" id="CP141259">
    <property type="protein sequence ID" value="WRL44654.1"/>
    <property type="molecule type" value="Genomic_DNA"/>
</dbReference>
<organism evidence="2 3">
    <name type="scientific">Aromatoleum evansii</name>
    <name type="common">Azoarcus evansii</name>
    <dbReference type="NCBI Taxonomy" id="59406"/>
    <lineage>
        <taxon>Bacteria</taxon>
        <taxon>Pseudomonadati</taxon>
        <taxon>Pseudomonadota</taxon>
        <taxon>Betaproteobacteria</taxon>
        <taxon>Rhodocyclales</taxon>
        <taxon>Rhodocyclaceae</taxon>
        <taxon>Aromatoleum</taxon>
    </lineage>
</organism>
<evidence type="ECO:0000256" key="1">
    <source>
        <dbReference type="SAM" id="SignalP"/>
    </source>
</evidence>
<feature type="chain" id="PRO_5047078119" description="DnrO protein" evidence="1">
    <location>
        <begin position="30"/>
        <end position="165"/>
    </location>
</feature>
<dbReference type="Proteomes" id="UP001626593">
    <property type="component" value="Chromosome"/>
</dbReference>
<sequence length="165" mass="17188">MMRTVSARGLFTACAITAAALAGAPQAFAADAHNHGANAPALKLNAGSKWQTDAPLREGMVKIRANVEPKLHAIHGGRFTTAQYEAMGKAVDEQLAYIVGNCKLAPEADAVLHNVIAELADGAGVVGGKQAAGDRSKGVVHIVNALNNYGQYFDHPGWKPVQAGH</sequence>
<feature type="signal peptide" evidence="1">
    <location>
        <begin position="1"/>
        <end position="29"/>
    </location>
</feature>
<accession>A0ABZ1AFL0</accession>
<gene>
    <name evidence="2" type="ORF">U5817_15725</name>
</gene>
<evidence type="ECO:0000313" key="3">
    <source>
        <dbReference type="Proteomes" id="UP001626593"/>
    </source>
</evidence>
<evidence type="ECO:0000313" key="2">
    <source>
        <dbReference type="EMBL" id="WRL44654.1"/>
    </source>
</evidence>